<feature type="chain" id="PRO_5027969750" evidence="3">
    <location>
        <begin position="22"/>
        <end position="373"/>
    </location>
</feature>
<protein>
    <submittedName>
        <fullName evidence="6">Snake venom metalloproteinase H4-like</fullName>
    </submittedName>
</protein>
<keyword evidence="2" id="KW-0862">Zinc</keyword>
<feature type="binding site" evidence="2">
    <location>
        <position position="354"/>
    </location>
    <ligand>
        <name>Zn(2+)</name>
        <dbReference type="ChEBI" id="CHEBI:29105"/>
        <note>catalytic</note>
    </ligand>
</feature>
<feature type="binding site" evidence="2">
    <location>
        <position position="348"/>
    </location>
    <ligand>
        <name>Zn(2+)</name>
        <dbReference type="ChEBI" id="CHEBI:29105"/>
        <note>catalytic</note>
    </ligand>
</feature>
<dbReference type="KEGG" id="aten:116307759"/>
<reference evidence="6" key="1">
    <citation type="submission" date="2025-08" db="UniProtKB">
        <authorList>
            <consortium name="RefSeq"/>
        </authorList>
    </citation>
    <scope>IDENTIFICATION</scope>
    <source>
        <tissue evidence="6">Tentacle</tissue>
    </source>
</reference>
<sequence length="373" mass="42393">MKMRSSFLAFLSFLLFVEIQAIRHKELRITYPERLDRHRSKRDLTTAIHGDHEASASFKINNWVLETKRNNELAPKTVTVRRFLADNSEVLHEDSPDNCHYQGSIRGVPDSTVILNTCNGLRGIIDDGKDTFHIEPHDDQKNTGAHKLYLANNDKEFDAAKNCGTHSEDHFHKGSDDESKLGATIKRLRRSVVDMEEKYRSYLTTDETRYNEVLFVVDNEIYQRYQNDTKTVIDKVLTLCNAVDAIYQRINVRIVMTAIEIWTNGDRIERQTSGGAELGKFQEYRQRELIGKIPHDNGQFLSSHGWSGGVIGMAWVGTMCNRLSAGVNTWSFGSVIGPYVTLAHEMGHNFGYGHDSGYCKCLTPRGCFMGGHK</sequence>
<comment type="caution">
    <text evidence="2">Lacks conserved residue(s) required for the propagation of feature annotation.</text>
</comment>
<dbReference type="Gene3D" id="3.40.390.10">
    <property type="entry name" value="Collagenase (Catalytic Domain)"/>
    <property type="match status" value="1"/>
</dbReference>
<dbReference type="InterPro" id="IPR002870">
    <property type="entry name" value="Peptidase_M12B_N"/>
</dbReference>
<dbReference type="GO" id="GO:0004222">
    <property type="term" value="F:metalloendopeptidase activity"/>
    <property type="evidence" value="ECO:0007669"/>
    <property type="project" value="InterPro"/>
</dbReference>
<dbReference type="GO" id="GO:0046872">
    <property type="term" value="F:metal ion binding"/>
    <property type="evidence" value="ECO:0007669"/>
    <property type="project" value="UniProtKB-KW"/>
</dbReference>
<evidence type="ECO:0000313" key="5">
    <source>
        <dbReference type="Proteomes" id="UP000515163"/>
    </source>
</evidence>
<feature type="binding site" evidence="2">
    <location>
        <position position="344"/>
    </location>
    <ligand>
        <name>Zn(2+)</name>
        <dbReference type="ChEBI" id="CHEBI:29105"/>
        <note>catalytic</note>
    </ligand>
</feature>
<name>A0A6P8J2T2_ACTTE</name>
<dbReference type="OrthoDB" id="5951731at2759"/>
<dbReference type="RefSeq" id="XP_031573922.1">
    <property type="nucleotide sequence ID" value="XM_031718062.1"/>
</dbReference>
<feature type="signal peptide" evidence="3">
    <location>
        <begin position="1"/>
        <end position="21"/>
    </location>
</feature>
<dbReference type="CDD" id="cd04269">
    <property type="entry name" value="ZnMc_adamalysin_II_like"/>
    <property type="match status" value="1"/>
</dbReference>
<dbReference type="InterPro" id="IPR034027">
    <property type="entry name" value="Reprolysin_adamalysin"/>
</dbReference>
<dbReference type="InParanoid" id="A0A6P8J2T2"/>
<proteinExistence type="predicted"/>
<dbReference type="Pfam" id="PF01562">
    <property type="entry name" value="Pep_M12B_propep"/>
    <property type="match status" value="1"/>
</dbReference>
<dbReference type="PROSITE" id="PS50215">
    <property type="entry name" value="ADAM_MEPRO"/>
    <property type="match status" value="1"/>
</dbReference>
<organism evidence="5 6">
    <name type="scientific">Actinia tenebrosa</name>
    <name type="common">Australian red waratah sea anemone</name>
    <dbReference type="NCBI Taxonomy" id="6105"/>
    <lineage>
        <taxon>Eukaryota</taxon>
        <taxon>Metazoa</taxon>
        <taxon>Cnidaria</taxon>
        <taxon>Anthozoa</taxon>
        <taxon>Hexacorallia</taxon>
        <taxon>Actiniaria</taxon>
        <taxon>Actiniidae</taxon>
        <taxon>Actinia</taxon>
    </lineage>
</organism>
<dbReference type="PANTHER" id="PTHR11905:SF159">
    <property type="entry name" value="ADAM METALLOPROTEASE"/>
    <property type="match status" value="1"/>
</dbReference>
<accession>A0A6P8J2T2</accession>
<feature type="domain" description="Peptidase M12B" evidence="4">
    <location>
        <begin position="209"/>
        <end position="373"/>
    </location>
</feature>
<keyword evidence="1" id="KW-1015">Disulfide bond</keyword>
<keyword evidence="2" id="KW-0479">Metal-binding</keyword>
<keyword evidence="3" id="KW-0732">Signal</keyword>
<evidence type="ECO:0000256" key="2">
    <source>
        <dbReference type="PROSITE-ProRule" id="PRU00276"/>
    </source>
</evidence>
<evidence type="ECO:0000256" key="1">
    <source>
        <dbReference type="ARBA" id="ARBA00023157"/>
    </source>
</evidence>
<dbReference type="PANTHER" id="PTHR11905">
    <property type="entry name" value="ADAM A DISINTEGRIN AND METALLOPROTEASE DOMAIN"/>
    <property type="match status" value="1"/>
</dbReference>
<dbReference type="SUPFAM" id="SSF55486">
    <property type="entry name" value="Metalloproteases ('zincins'), catalytic domain"/>
    <property type="match status" value="1"/>
</dbReference>
<evidence type="ECO:0000259" key="4">
    <source>
        <dbReference type="PROSITE" id="PS50215"/>
    </source>
</evidence>
<dbReference type="Pfam" id="PF01421">
    <property type="entry name" value="Reprolysin"/>
    <property type="match status" value="1"/>
</dbReference>
<keyword evidence="5" id="KW-1185">Reference proteome</keyword>
<dbReference type="InterPro" id="IPR001590">
    <property type="entry name" value="Peptidase_M12B"/>
</dbReference>
<evidence type="ECO:0000256" key="3">
    <source>
        <dbReference type="SAM" id="SignalP"/>
    </source>
</evidence>
<evidence type="ECO:0000313" key="6">
    <source>
        <dbReference type="RefSeq" id="XP_031573922.1"/>
    </source>
</evidence>
<feature type="active site" evidence="2">
    <location>
        <position position="345"/>
    </location>
</feature>
<dbReference type="Proteomes" id="UP000515163">
    <property type="component" value="Unplaced"/>
</dbReference>
<dbReference type="AlphaFoldDB" id="A0A6P8J2T2"/>
<dbReference type="InterPro" id="IPR024079">
    <property type="entry name" value="MetalloPept_cat_dom_sf"/>
</dbReference>
<dbReference type="GeneID" id="116307759"/>
<dbReference type="GO" id="GO:0006509">
    <property type="term" value="P:membrane protein ectodomain proteolysis"/>
    <property type="evidence" value="ECO:0007669"/>
    <property type="project" value="TreeGrafter"/>
</dbReference>
<gene>
    <name evidence="6" type="primary">LOC116307759</name>
</gene>